<dbReference type="InterPro" id="IPR033749">
    <property type="entry name" value="Polyprenyl_synt_CS"/>
</dbReference>
<dbReference type="EMBL" id="DSVL01000413">
    <property type="protein sequence ID" value="HFH30495.1"/>
    <property type="molecule type" value="Genomic_DNA"/>
</dbReference>
<dbReference type="PANTHER" id="PTHR12001">
    <property type="entry name" value="GERANYLGERANYL PYROPHOSPHATE SYNTHASE"/>
    <property type="match status" value="1"/>
</dbReference>
<proteinExistence type="inferred from homology"/>
<gene>
    <name evidence="7" type="ORF">ENS59_13485</name>
</gene>
<dbReference type="AlphaFoldDB" id="A0A7C3EHV7"/>
<evidence type="ECO:0000313" key="7">
    <source>
        <dbReference type="EMBL" id="HFH30495.1"/>
    </source>
</evidence>
<dbReference type="GO" id="GO:0008299">
    <property type="term" value="P:isoprenoid biosynthetic process"/>
    <property type="evidence" value="ECO:0007669"/>
    <property type="project" value="InterPro"/>
</dbReference>
<dbReference type="InterPro" id="IPR008949">
    <property type="entry name" value="Isoprenoid_synthase_dom_sf"/>
</dbReference>
<accession>A0A7C3EHV7</accession>
<keyword evidence="5" id="KW-0460">Magnesium</keyword>
<keyword evidence="3 6" id="KW-0808">Transferase</keyword>
<organism evidence="7">
    <name type="scientific">Gracilinema caldarium</name>
    <dbReference type="NCBI Taxonomy" id="215591"/>
    <lineage>
        <taxon>Bacteria</taxon>
        <taxon>Pseudomonadati</taxon>
        <taxon>Spirochaetota</taxon>
        <taxon>Spirochaetia</taxon>
        <taxon>Spirochaetales</taxon>
        <taxon>Breznakiellaceae</taxon>
        <taxon>Gracilinema</taxon>
    </lineage>
</organism>
<comment type="caution">
    <text evidence="7">The sequence shown here is derived from an EMBL/GenBank/DDBJ whole genome shotgun (WGS) entry which is preliminary data.</text>
</comment>
<sequence>MSDFWSSFPGMDTALSAVSEYIRTATVSSNPIIQDALSELFEHQGKMLRPGMLILASQFGNPDPKRIYPLAAAIELLHTATLIHDDVIDDSPVRRGLPAVHIRYGKKDAVLIGDFLLSRCFLVAAEYTTPQNAIHLGKAISAICAMELDQDADRFKPSLSVRSYLKKIIGKTALLFSLACHVGAAEAKAPPQVTERLRRIGYNIGMAFQIIDDILDYTGNERELKKPVGNDLRSGLVTLPLICALRQDREERLLPLVQTDRFPYSDIPTLLSLTQQLGGIAEARRYAQLYTERALREIAQIPQGTAKQNMEQLAKKLLIRTY</sequence>
<evidence type="ECO:0000256" key="5">
    <source>
        <dbReference type="ARBA" id="ARBA00022842"/>
    </source>
</evidence>
<dbReference type="Gene3D" id="1.10.600.10">
    <property type="entry name" value="Farnesyl Diphosphate Synthase"/>
    <property type="match status" value="1"/>
</dbReference>
<evidence type="ECO:0000256" key="1">
    <source>
        <dbReference type="ARBA" id="ARBA00001946"/>
    </source>
</evidence>
<dbReference type="SUPFAM" id="SSF48576">
    <property type="entry name" value="Terpenoid synthases"/>
    <property type="match status" value="1"/>
</dbReference>
<comment type="similarity">
    <text evidence="2 6">Belongs to the FPP/GGPP synthase family.</text>
</comment>
<evidence type="ECO:0000256" key="4">
    <source>
        <dbReference type="ARBA" id="ARBA00022723"/>
    </source>
</evidence>
<evidence type="ECO:0000256" key="3">
    <source>
        <dbReference type="ARBA" id="ARBA00022679"/>
    </source>
</evidence>
<dbReference type="SFLD" id="SFLDS00005">
    <property type="entry name" value="Isoprenoid_Synthase_Type_I"/>
    <property type="match status" value="1"/>
</dbReference>
<protein>
    <submittedName>
        <fullName evidence="7">Polyprenyl synthetase family protein</fullName>
    </submittedName>
</protein>
<dbReference type="GO" id="GO:0004659">
    <property type="term" value="F:prenyltransferase activity"/>
    <property type="evidence" value="ECO:0007669"/>
    <property type="project" value="InterPro"/>
</dbReference>
<comment type="cofactor">
    <cofactor evidence="1">
        <name>Mg(2+)</name>
        <dbReference type="ChEBI" id="CHEBI:18420"/>
    </cofactor>
</comment>
<evidence type="ECO:0000256" key="6">
    <source>
        <dbReference type="RuleBase" id="RU004466"/>
    </source>
</evidence>
<dbReference type="GO" id="GO:0046872">
    <property type="term" value="F:metal ion binding"/>
    <property type="evidence" value="ECO:0007669"/>
    <property type="project" value="UniProtKB-KW"/>
</dbReference>
<dbReference type="Pfam" id="PF00348">
    <property type="entry name" value="polyprenyl_synt"/>
    <property type="match status" value="1"/>
</dbReference>
<keyword evidence="4" id="KW-0479">Metal-binding</keyword>
<evidence type="ECO:0000256" key="2">
    <source>
        <dbReference type="ARBA" id="ARBA00006706"/>
    </source>
</evidence>
<dbReference type="InterPro" id="IPR000092">
    <property type="entry name" value="Polyprenyl_synt"/>
</dbReference>
<dbReference type="SFLD" id="SFLDG01017">
    <property type="entry name" value="Polyprenyl_Transferase_Like"/>
    <property type="match status" value="1"/>
</dbReference>
<dbReference type="PANTHER" id="PTHR12001:SF69">
    <property type="entry name" value="ALL TRANS-POLYPRENYL-DIPHOSPHATE SYNTHASE PDSS1"/>
    <property type="match status" value="1"/>
</dbReference>
<dbReference type="CDD" id="cd00685">
    <property type="entry name" value="Trans_IPPS_HT"/>
    <property type="match status" value="1"/>
</dbReference>
<dbReference type="PROSITE" id="PS00444">
    <property type="entry name" value="POLYPRENYL_SYNTHASE_2"/>
    <property type="match status" value="1"/>
</dbReference>
<reference evidence="7" key="1">
    <citation type="journal article" date="2020" name="mSystems">
        <title>Genome- and Community-Level Interaction Insights into Carbon Utilization and Element Cycling Functions of Hydrothermarchaeota in Hydrothermal Sediment.</title>
        <authorList>
            <person name="Zhou Z."/>
            <person name="Liu Y."/>
            <person name="Xu W."/>
            <person name="Pan J."/>
            <person name="Luo Z.H."/>
            <person name="Li M."/>
        </authorList>
    </citation>
    <scope>NUCLEOTIDE SEQUENCE [LARGE SCALE GENOMIC DNA]</scope>
    <source>
        <strain evidence="7">SpSt-503</strain>
    </source>
</reference>
<dbReference type="PROSITE" id="PS00723">
    <property type="entry name" value="POLYPRENYL_SYNTHASE_1"/>
    <property type="match status" value="1"/>
</dbReference>
<name>A0A7C3EHV7_9SPIR</name>